<accession>T2KKF5</accession>
<proteinExistence type="predicted"/>
<gene>
    <name evidence="2" type="ORF">BN863_16500</name>
</gene>
<dbReference type="STRING" id="1347342.BN863_16500"/>
<keyword evidence="1" id="KW-0812">Transmembrane</keyword>
<protein>
    <submittedName>
        <fullName evidence="2">Cytochrome C-type biogenesis-like protein</fullName>
    </submittedName>
</protein>
<sequence>MTSFGVNYYLSGLHSYATGDPVPIPKFVYVLVAIVCIISALAYYKYDINRRKVKK</sequence>
<evidence type="ECO:0000313" key="3">
    <source>
        <dbReference type="Proteomes" id="UP000016160"/>
    </source>
</evidence>
<dbReference type="eggNOG" id="COG0755">
    <property type="taxonomic scope" value="Bacteria"/>
</dbReference>
<dbReference type="EMBL" id="HG315671">
    <property type="protein sequence ID" value="CDF79362.1"/>
    <property type="molecule type" value="Genomic_DNA"/>
</dbReference>
<dbReference type="AlphaFoldDB" id="T2KKF5"/>
<dbReference type="HOGENOM" id="CLU_3025643_0_0_10"/>
<evidence type="ECO:0000256" key="1">
    <source>
        <dbReference type="SAM" id="Phobius"/>
    </source>
</evidence>
<reference evidence="2 3" key="1">
    <citation type="journal article" date="2013" name="Appl. Environ. Microbiol.">
        <title>The genome of the alga-associated marine flavobacterium Formosa agariphila KMM 3901T reveals a broad potential for degradation of algal polysaccharides.</title>
        <authorList>
            <person name="Mann A.J."/>
            <person name="Hahnke R.L."/>
            <person name="Huang S."/>
            <person name="Werner J."/>
            <person name="Xing P."/>
            <person name="Barbeyron T."/>
            <person name="Huettel B."/>
            <person name="Stueber K."/>
            <person name="Reinhardt R."/>
            <person name="Harder J."/>
            <person name="Gloeckner F.O."/>
            <person name="Amann R.I."/>
            <person name="Teeling H."/>
        </authorList>
    </citation>
    <scope>NUCLEOTIDE SEQUENCE [LARGE SCALE GENOMIC DNA]</scope>
    <source>
        <strain evidence="3">DSM 15362 / KCTC 12365 / LMG 23005 / KMM 3901</strain>
    </source>
</reference>
<organism evidence="2 3">
    <name type="scientific">Formosa agariphila (strain DSM 15362 / KCTC 12365 / LMG 23005 / KMM 3901 / M-2Alg 35-1)</name>
    <dbReference type="NCBI Taxonomy" id="1347342"/>
    <lineage>
        <taxon>Bacteria</taxon>
        <taxon>Pseudomonadati</taxon>
        <taxon>Bacteroidota</taxon>
        <taxon>Flavobacteriia</taxon>
        <taxon>Flavobacteriales</taxon>
        <taxon>Flavobacteriaceae</taxon>
        <taxon>Formosa</taxon>
    </lineage>
</organism>
<keyword evidence="1" id="KW-1133">Transmembrane helix</keyword>
<feature type="transmembrane region" description="Helical" evidence="1">
    <location>
        <begin position="27"/>
        <end position="46"/>
    </location>
</feature>
<dbReference type="Proteomes" id="UP000016160">
    <property type="component" value="Chromosome"/>
</dbReference>
<evidence type="ECO:0000313" key="2">
    <source>
        <dbReference type="EMBL" id="CDF79362.1"/>
    </source>
</evidence>
<name>T2KKF5_FORAG</name>
<dbReference type="PATRIC" id="fig|1347342.6.peg.1655"/>
<keyword evidence="1" id="KW-0472">Membrane</keyword>
<keyword evidence="3" id="KW-1185">Reference proteome</keyword>